<gene>
    <name evidence="6" type="ORF">CEK00_11810</name>
</gene>
<keyword evidence="4" id="KW-0281">Fimbrium</keyword>
<dbReference type="GO" id="GO:0043709">
    <property type="term" value="P:cell adhesion involved in single-species biofilm formation"/>
    <property type="evidence" value="ECO:0007669"/>
    <property type="project" value="TreeGrafter"/>
</dbReference>
<protein>
    <recommendedName>
        <fullName evidence="5">Fimbrial-type adhesion domain-containing protein</fullName>
    </recommendedName>
</protein>
<dbReference type="Gene3D" id="2.60.40.1090">
    <property type="entry name" value="Fimbrial-type adhesion domain"/>
    <property type="match status" value="1"/>
</dbReference>
<sequence length="167" mass="17504">MEPVPMSYLGTITSWPEGDPSQRMQHHLSVEISMPPVTCTLANASHTLDDVVANELAASGSNAKESSFDVAMNCPMGNIDVQLSLTDANDPGSSNGQLAPAPGATAGGVQVQLLRGGQPVQFGQAWSHGWSSKGQQAIPFSARYLRTADPLVPGDVKGEAVLTADYR</sequence>
<dbReference type="AlphaFoldDB" id="A0A270NGP8"/>
<reference evidence="6 7" key="1">
    <citation type="submission" date="2017-06" db="EMBL/GenBank/DDBJ databases">
        <title>Genome sequencing and assembly of Stenotrophomonas maltophilia DF07.</title>
        <authorList>
            <person name="Iyer R."/>
        </authorList>
    </citation>
    <scope>NUCLEOTIDE SEQUENCE [LARGE SCALE GENOMIC DNA]</scope>
    <source>
        <strain evidence="6 7">DF07</strain>
    </source>
</reference>
<dbReference type="Proteomes" id="UP000216433">
    <property type="component" value="Unassembled WGS sequence"/>
</dbReference>
<evidence type="ECO:0000313" key="6">
    <source>
        <dbReference type="EMBL" id="PAM71221.1"/>
    </source>
</evidence>
<evidence type="ECO:0000259" key="5">
    <source>
        <dbReference type="Pfam" id="PF00419"/>
    </source>
</evidence>
<evidence type="ECO:0000256" key="3">
    <source>
        <dbReference type="ARBA" id="ARBA00022729"/>
    </source>
</evidence>
<dbReference type="InterPro" id="IPR050263">
    <property type="entry name" value="Bact_Fimbrial_Adh_Pro"/>
</dbReference>
<dbReference type="InterPro" id="IPR000259">
    <property type="entry name" value="Adhesion_dom_fimbrial"/>
</dbReference>
<dbReference type="PANTHER" id="PTHR33420:SF3">
    <property type="entry name" value="FIMBRIAL SUBUNIT ELFA"/>
    <property type="match status" value="1"/>
</dbReference>
<dbReference type="PANTHER" id="PTHR33420">
    <property type="entry name" value="FIMBRIAL SUBUNIT ELFA-RELATED"/>
    <property type="match status" value="1"/>
</dbReference>
<organism evidence="6 7">
    <name type="scientific">Stenotrophomonas maltophilia</name>
    <name type="common">Pseudomonas maltophilia</name>
    <name type="synonym">Xanthomonas maltophilia</name>
    <dbReference type="NCBI Taxonomy" id="40324"/>
    <lineage>
        <taxon>Bacteria</taxon>
        <taxon>Pseudomonadati</taxon>
        <taxon>Pseudomonadota</taxon>
        <taxon>Gammaproteobacteria</taxon>
        <taxon>Lysobacterales</taxon>
        <taxon>Lysobacteraceae</taxon>
        <taxon>Stenotrophomonas</taxon>
        <taxon>Stenotrophomonas maltophilia group</taxon>
    </lineage>
</organism>
<comment type="subcellular location">
    <subcellularLocation>
        <location evidence="1">Fimbrium</location>
    </subcellularLocation>
</comment>
<evidence type="ECO:0000256" key="1">
    <source>
        <dbReference type="ARBA" id="ARBA00004561"/>
    </source>
</evidence>
<dbReference type="EMBL" id="NJGC01000012">
    <property type="protein sequence ID" value="PAM71221.1"/>
    <property type="molecule type" value="Genomic_DNA"/>
</dbReference>
<dbReference type="Pfam" id="PF00419">
    <property type="entry name" value="Fimbrial"/>
    <property type="match status" value="1"/>
</dbReference>
<feature type="domain" description="Fimbrial-type adhesion" evidence="5">
    <location>
        <begin position="30"/>
        <end position="166"/>
    </location>
</feature>
<name>A0A270NGP8_STEMA</name>
<comment type="similarity">
    <text evidence="2">Belongs to the fimbrial protein family.</text>
</comment>
<dbReference type="GO" id="GO:0009289">
    <property type="term" value="C:pilus"/>
    <property type="evidence" value="ECO:0007669"/>
    <property type="project" value="UniProtKB-SubCell"/>
</dbReference>
<dbReference type="InterPro" id="IPR008966">
    <property type="entry name" value="Adhesion_dom_sf"/>
</dbReference>
<keyword evidence="3" id="KW-0732">Signal</keyword>
<dbReference type="InterPro" id="IPR036937">
    <property type="entry name" value="Adhesion_dom_fimbrial_sf"/>
</dbReference>
<proteinExistence type="inferred from homology"/>
<accession>A0A270NGP8</accession>
<evidence type="ECO:0000256" key="2">
    <source>
        <dbReference type="ARBA" id="ARBA00006671"/>
    </source>
</evidence>
<comment type="caution">
    <text evidence="6">The sequence shown here is derived from an EMBL/GenBank/DDBJ whole genome shotgun (WGS) entry which is preliminary data.</text>
</comment>
<evidence type="ECO:0000313" key="7">
    <source>
        <dbReference type="Proteomes" id="UP000216433"/>
    </source>
</evidence>
<dbReference type="SUPFAM" id="SSF49401">
    <property type="entry name" value="Bacterial adhesins"/>
    <property type="match status" value="1"/>
</dbReference>
<evidence type="ECO:0000256" key="4">
    <source>
        <dbReference type="ARBA" id="ARBA00023263"/>
    </source>
</evidence>